<reference evidence="7 8" key="1">
    <citation type="submission" date="2018-06" db="EMBL/GenBank/DDBJ databases">
        <title>The Genome of Cuscuta australis (Dodder) Provides Insight into the Evolution of Plant Parasitism.</title>
        <authorList>
            <person name="Liu H."/>
        </authorList>
    </citation>
    <scope>NUCLEOTIDE SEQUENCE [LARGE SCALE GENOMIC DNA]</scope>
    <source>
        <strain evidence="8">cv. Yunnan</strain>
        <tissue evidence="7">Vines</tissue>
    </source>
</reference>
<evidence type="ECO:0000256" key="6">
    <source>
        <dbReference type="SAM" id="Phobius"/>
    </source>
</evidence>
<evidence type="ECO:0000256" key="3">
    <source>
        <dbReference type="ARBA" id="ARBA00022692"/>
    </source>
</evidence>
<sequence>MGSFIYHMFSSSGVFTLGLYHLISATRTHLKSPREYSAKPLHHLSNFPSPSPRLRRLPLYLTILSLFIASAHQAIVSFDSDPLLKGHTPVHRFSSLQSAAILLCFLLLSLFPLLVSEPHDDIFFALASALFYLCFYSSSSSSSYQTSDLQAECDSVSARVFALSSILSLVIACNPRLFVAELLLAASICLQGLWIFQTGLSLYVDAFIPEGCHKLLDVISGVEGSTKCELEDSKLRAVALLDFVFVIHVFLVLLIVTIIYAISAGTIGRRLGSYEALPTSANPVAPNHIQMKALTGTQA</sequence>
<dbReference type="Proteomes" id="UP000249390">
    <property type="component" value="Unassembled WGS sequence"/>
</dbReference>
<evidence type="ECO:0000313" key="7">
    <source>
        <dbReference type="EMBL" id="RAL38191.1"/>
    </source>
</evidence>
<keyword evidence="3 6" id="KW-0812">Transmembrane</keyword>
<evidence type="ECO:0000256" key="4">
    <source>
        <dbReference type="ARBA" id="ARBA00022989"/>
    </source>
</evidence>
<comment type="caution">
    <text evidence="7">The sequence shown here is derived from an EMBL/GenBank/DDBJ whole genome shotgun (WGS) entry which is preliminary data.</text>
</comment>
<dbReference type="InterPro" id="IPR006904">
    <property type="entry name" value="DUF716"/>
</dbReference>
<dbReference type="Pfam" id="PF04819">
    <property type="entry name" value="DUF716"/>
    <property type="match status" value="1"/>
</dbReference>
<keyword evidence="4 6" id="KW-1133">Transmembrane helix</keyword>
<dbReference type="PANTHER" id="PTHR47830:SF1">
    <property type="entry name" value="OS11G0534100 PROTEIN"/>
    <property type="match status" value="1"/>
</dbReference>
<organism evidence="7 8">
    <name type="scientific">Cuscuta australis</name>
    <dbReference type="NCBI Taxonomy" id="267555"/>
    <lineage>
        <taxon>Eukaryota</taxon>
        <taxon>Viridiplantae</taxon>
        <taxon>Streptophyta</taxon>
        <taxon>Embryophyta</taxon>
        <taxon>Tracheophyta</taxon>
        <taxon>Spermatophyta</taxon>
        <taxon>Magnoliopsida</taxon>
        <taxon>eudicotyledons</taxon>
        <taxon>Gunneridae</taxon>
        <taxon>Pentapetalae</taxon>
        <taxon>asterids</taxon>
        <taxon>lamiids</taxon>
        <taxon>Solanales</taxon>
        <taxon>Convolvulaceae</taxon>
        <taxon>Cuscuteae</taxon>
        <taxon>Cuscuta</taxon>
        <taxon>Cuscuta subgen. Grammica</taxon>
        <taxon>Cuscuta sect. Cleistogrammica</taxon>
    </lineage>
</organism>
<evidence type="ECO:0000256" key="2">
    <source>
        <dbReference type="ARBA" id="ARBA00006948"/>
    </source>
</evidence>
<accession>A0A328D0X2</accession>
<evidence type="ECO:0000313" key="8">
    <source>
        <dbReference type="Proteomes" id="UP000249390"/>
    </source>
</evidence>
<gene>
    <name evidence="7" type="ORF">DM860_000885</name>
</gene>
<protein>
    <submittedName>
        <fullName evidence="7">Uncharacterized protein</fullName>
    </submittedName>
</protein>
<keyword evidence="5 6" id="KW-0472">Membrane</keyword>
<feature type="transmembrane region" description="Helical" evidence="6">
    <location>
        <begin position="96"/>
        <end position="115"/>
    </location>
</feature>
<feature type="transmembrane region" description="Helical" evidence="6">
    <location>
        <begin position="122"/>
        <end position="138"/>
    </location>
</feature>
<dbReference type="EMBL" id="NQVE01000215">
    <property type="protein sequence ID" value="RAL38191.1"/>
    <property type="molecule type" value="Genomic_DNA"/>
</dbReference>
<feature type="transmembrane region" description="Helical" evidence="6">
    <location>
        <begin position="243"/>
        <end position="262"/>
    </location>
</feature>
<feature type="transmembrane region" description="Helical" evidence="6">
    <location>
        <begin position="182"/>
        <end position="204"/>
    </location>
</feature>
<evidence type="ECO:0000256" key="5">
    <source>
        <dbReference type="ARBA" id="ARBA00023136"/>
    </source>
</evidence>
<dbReference type="GO" id="GO:0016020">
    <property type="term" value="C:membrane"/>
    <property type="evidence" value="ECO:0007669"/>
    <property type="project" value="UniProtKB-SubCell"/>
</dbReference>
<comment type="similarity">
    <text evidence="2">Belongs to the TMEM45 family.</text>
</comment>
<dbReference type="PANTHER" id="PTHR47830">
    <property type="entry name" value="OS11G0534100 PROTEIN"/>
    <property type="match status" value="1"/>
</dbReference>
<feature type="transmembrane region" description="Helical" evidence="6">
    <location>
        <begin position="6"/>
        <end position="23"/>
    </location>
</feature>
<proteinExistence type="inferred from homology"/>
<feature type="transmembrane region" description="Helical" evidence="6">
    <location>
        <begin position="57"/>
        <end position="76"/>
    </location>
</feature>
<dbReference type="AlphaFoldDB" id="A0A328D0X2"/>
<evidence type="ECO:0000256" key="1">
    <source>
        <dbReference type="ARBA" id="ARBA00004141"/>
    </source>
</evidence>
<keyword evidence="8" id="KW-1185">Reference proteome</keyword>
<name>A0A328D0X2_9ASTE</name>
<feature type="transmembrane region" description="Helical" evidence="6">
    <location>
        <begin position="158"/>
        <end position="175"/>
    </location>
</feature>
<comment type="subcellular location">
    <subcellularLocation>
        <location evidence="1">Membrane</location>
        <topology evidence="1">Multi-pass membrane protein</topology>
    </subcellularLocation>
</comment>